<dbReference type="AlphaFoldDB" id="A0A7S4JKZ4"/>
<keyword evidence="1" id="KW-0175">Coiled coil</keyword>
<gene>
    <name evidence="3" type="ORF">OAUR00152_LOCUS29361</name>
</gene>
<reference evidence="3" key="1">
    <citation type="submission" date="2021-01" db="EMBL/GenBank/DDBJ databases">
        <authorList>
            <person name="Corre E."/>
            <person name="Pelletier E."/>
            <person name="Niang G."/>
            <person name="Scheremetjew M."/>
            <person name="Finn R."/>
            <person name="Kale V."/>
            <person name="Holt S."/>
            <person name="Cochrane G."/>
            <person name="Meng A."/>
            <person name="Brown T."/>
            <person name="Cohen L."/>
        </authorList>
    </citation>
    <scope>NUCLEOTIDE SEQUENCE</scope>
    <source>
        <strain evidence="3">Isolate 1302-5</strain>
    </source>
</reference>
<protein>
    <submittedName>
        <fullName evidence="3">Uncharacterized protein</fullName>
    </submittedName>
</protein>
<organism evidence="3">
    <name type="scientific">Odontella aurita</name>
    <dbReference type="NCBI Taxonomy" id="265563"/>
    <lineage>
        <taxon>Eukaryota</taxon>
        <taxon>Sar</taxon>
        <taxon>Stramenopiles</taxon>
        <taxon>Ochrophyta</taxon>
        <taxon>Bacillariophyta</taxon>
        <taxon>Mediophyceae</taxon>
        <taxon>Biddulphiophycidae</taxon>
        <taxon>Eupodiscales</taxon>
        <taxon>Odontellaceae</taxon>
        <taxon>Odontella</taxon>
    </lineage>
</organism>
<sequence>MSHQQELYKKQEALHTIQDFAAQKDAAASTLRQLRDDLRATRKQYELEINQSAEKEDKMLCCIKNDMEGEIEQTAKGLISTSEDGKSVAVTRRVVMETERVRQEEMYLAREEKKLEHIVGHKQGVRSKVISAIKEHQTHASDGVGKVLEYRSQLNKLRDAINGSNKDTSDLGGRAIIYGRDSILDQNILKERIRKTRELALHHDIVAESIEQVMEKILSARSHLICHLCEATCEVWRGNETQNREEGNNAGKYSASYGPLDRLESKRGLHELRATILNEVRAEIASMPQRLQDSILGSIIKRVLTDDKIHSNSGTLPFRVPQASAGTSHPEESTSFPGVFLPPRRSRRPMTSYHSNRGKHRIAEETPALGGRNDTVLVSPLSDFHLPCIGNRKEFLS</sequence>
<evidence type="ECO:0000313" key="3">
    <source>
        <dbReference type="EMBL" id="CAE2266803.1"/>
    </source>
</evidence>
<evidence type="ECO:0000256" key="1">
    <source>
        <dbReference type="SAM" id="Coils"/>
    </source>
</evidence>
<accession>A0A7S4JKZ4</accession>
<feature type="coiled-coil region" evidence="1">
    <location>
        <begin position="24"/>
        <end position="55"/>
    </location>
</feature>
<feature type="region of interest" description="Disordered" evidence="2">
    <location>
        <begin position="315"/>
        <end position="358"/>
    </location>
</feature>
<dbReference type="EMBL" id="HBKQ01042580">
    <property type="protein sequence ID" value="CAE2266803.1"/>
    <property type="molecule type" value="Transcribed_RNA"/>
</dbReference>
<name>A0A7S4JKZ4_9STRA</name>
<proteinExistence type="predicted"/>
<evidence type="ECO:0000256" key="2">
    <source>
        <dbReference type="SAM" id="MobiDB-lite"/>
    </source>
</evidence>